<reference evidence="2" key="1">
    <citation type="submission" date="2022-01" db="EMBL/GenBank/DDBJ databases">
        <title>Genome-Based Taxonomic Classification of the Phylum Actinobacteria.</title>
        <authorList>
            <person name="Gao Y."/>
        </authorList>
    </citation>
    <scope>NUCLEOTIDE SEQUENCE</scope>
    <source>
        <strain evidence="2">KLBMP 8922</strain>
    </source>
</reference>
<comment type="caution">
    <text evidence="2">The sequence shown here is derived from an EMBL/GenBank/DDBJ whole genome shotgun (WGS) entry which is preliminary data.</text>
</comment>
<sequence length="204" mass="21075">MANPWVTAPADPPPSADKPKPVRRGRSSPPRAPQASVVPALDRGGMDVWDAGPAELNPPWWWVGCHGGAGVGTLNALLPGGADGGRGWPVASDGGITRVILVSRSNATGLHAAQLASRQWASGAVPSVVLLGLAVIADAPGRPPKPLADLLTLVGGGFPHVWSVPWIEQLRLGELPPLARLPKPLHRLGTDLSSLLIERGPAVS</sequence>
<name>A0AA41PW52_9ACTN</name>
<organism evidence="2 3">
    <name type="scientific">Yinghuangia soli</name>
    <dbReference type="NCBI Taxonomy" id="2908204"/>
    <lineage>
        <taxon>Bacteria</taxon>
        <taxon>Bacillati</taxon>
        <taxon>Actinomycetota</taxon>
        <taxon>Actinomycetes</taxon>
        <taxon>Kitasatosporales</taxon>
        <taxon>Streptomycetaceae</taxon>
        <taxon>Yinghuangia</taxon>
    </lineage>
</organism>
<accession>A0AA41PW52</accession>
<dbReference type="AlphaFoldDB" id="A0AA41PW52"/>
<dbReference type="InterPro" id="IPR046609">
    <property type="entry name" value="DUF6668"/>
</dbReference>
<dbReference type="RefSeq" id="WP_235050855.1">
    <property type="nucleotide sequence ID" value="NZ_JAKFHA010000002.1"/>
</dbReference>
<feature type="region of interest" description="Disordered" evidence="1">
    <location>
        <begin position="1"/>
        <end position="44"/>
    </location>
</feature>
<keyword evidence="3" id="KW-1185">Reference proteome</keyword>
<gene>
    <name evidence="2" type="ORF">LZ495_05710</name>
</gene>
<dbReference type="Pfam" id="PF20373">
    <property type="entry name" value="DUF6668"/>
    <property type="match status" value="1"/>
</dbReference>
<evidence type="ECO:0000313" key="3">
    <source>
        <dbReference type="Proteomes" id="UP001165378"/>
    </source>
</evidence>
<proteinExistence type="predicted"/>
<dbReference type="EMBL" id="JAKFHA010000002">
    <property type="protein sequence ID" value="MCF2526717.1"/>
    <property type="molecule type" value="Genomic_DNA"/>
</dbReference>
<evidence type="ECO:0000256" key="1">
    <source>
        <dbReference type="SAM" id="MobiDB-lite"/>
    </source>
</evidence>
<dbReference type="Proteomes" id="UP001165378">
    <property type="component" value="Unassembled WGS sequence"/>
</dbReference>
<evidence type="ECO:0000313" key="2">
    <source>
        <dbReference type="EMBL" id="MCF2526717.1"/>
    </source>
</evidence>
<protein>
    <submittedName>
        <fullName evidence="2">Uncharacterized protein</fullName>
    </submittedName>
</protein>